<sequence>MKEPKGFKSAAKSPEWLAAMDEEIRALKLNQTWELVPRPAATNVVGSKWVFRTKYHLDGSIDRLDASISNLMLCEDCVNIYGQNWNSSSSTKRFLVIDEKYRRTSLHVYEPAIGPFAKKRSSESIKHLTSWSLETSYELYGHGGLPQSVLQLQSSFPHSTTFLADLPSLDYHKRDGNATCKDYFPISDALEYTPKYWEWTEDILKHYEPILERAHIRDTIFASLFTYDWQMNVILSFYNHWNPATNTLSTPNGEESISLWELKSCSGLPIFGTFYDEVIPSADELNEADKKGRSFLPKSCKYLFIAFHKECQTIDGDHVMTLQDWVDFWFRDDLRYKVPFSVGKSSGSNKTNYPSGSIDKSRVRFSKFIHPFKELNVPSHIQDEVYLAAFLSCWLCKFVFPSKDVGFIRPSTFKVASMMAAGRQFSLAIPVLASIFKGLKEVQSALSVTARDIPFPIHFLSSWLAEKFGTHQTTISPTKLVGMTKYAGVGLAKHFNESQAHALFRDPKRVIFPALLPLAKVGVLYDDGNLSILESDYFMCIRSGYLTLRYDDTFIFESYCPDRFSRQFGFCQHIPRDFGGRTGVPTLEDVSQLWHSFTKLKTHSQCKLPLPPNDKLPLVTKRYMDWWTPRWSKVCSPEMKIILKSPANVAIVSRRTKEKKNDPLLTKKKRSSPTYKRDKRVVDVDLGKEDGTRTSAHINRTPLVIPSVKRVSTSKDHLNKKSSNSSGTKERSAQSFSPQLEEEDNVEAILNVDDSEHENSDHHWKRLKRTKKVFNPCSSGFLHGVPSASIMPDNIDELLGQQDLGNDFDMYIGPEMSVASVASPNPFNILAAGIGNSQPSFSLPHEQPKPPQPIFNIATNLHNLGPTTAFESSGVTSVGESIKNKIARTPIHYIPNLAGEVEKILLTIEDIKVDCSSIRRMVTEVIEDAKKFIHLESSLSPMMTSEQRALNVEKLEVQLKNSEAFEEEASTSISITHAEITKITGQLMELQSKKTELESSLKACDAKLSERQIITSGIRVEITTLSSSPVISETDAVILQKLKGLLETKQKEMEEHNWKP</sequence>
<dbReference type="InterPro" id="IPR019557">
    <property type="entry name" value="AminoTfrase-like_pln_mobile"/>
</dbReference>
<organism evidence="3">
    <name type="scientific">Populus alba</name>
    <name type="common">White poplar</name>
    <dbReference type="NCBI Taxonomy" id="43335"/>
    <lineage>
        <taxon>Eukaryota</taxon>
        <taxon>Viridiplantae</taxon>
        <taxon>Streptophyta</taxon>
        <taxon>Embryophyta</taxon>
        <taxon>Tracheophyta</taxon>
        <taxon>Spermatophyta</taxon>
        <taxon>Magnoliopsida</taxon>
        <taxon>eudicotyledons</taxon>
        <taxon>Gunneridae</taxon>
        <taxon>Pentapetalae</taxon>
        <taxon>rosids</taxon>
        <taxon>fabids</taxon>
        <taxon>Malpighiales</taxon>
        <taxon>Salicaceae</taxon>
        <taxon>Saliceae</taxon>
        <taxon>Populus</taxon>
    </lineage>
</organism>
<evidence type="ECO:0000313" key="3">
    <source>
        <dbReference type="EMBL" id="TKS09043.1"/>
    </source>
</evidence>
<feature type="compositionally biased region" description="Polar residues" evidence="1">
    <location>
        <begin position="721"/>
        <end position="738"/>
    </location>
</feature>
<name>A0A4U5QF29_POPAL</name>
<protein>
    <recommendedName>
        <fullName evidence="2">Aminotransferase-like plant mobile domain-containing protein</fullName>
    </recommendedName>
</protein>
<dbReference type="AlphaFoldDB" id="A0A4U5QF29"/>
<reference evidence="3" key="1">
    <citation type="submission" date="2018-10" db="EMBL/GenBank/DDBJ databases">
        <title>Population genomic analysis revealed the cold adaptation of white poplar.</title>
        <authorList>
            <person name="Liu Y.-J."/>
        </authorList>
    </citation>
    <scope>NUCLEOTIDE SEQUENCE [LARGE SCALE GENOMIC DNA]</scope>
    <source>
        <strain evidence="3">PAL-ZL1</strain>
    </source>
</reference>
<gene>
    <name evidence="3" type="ORF">D5086_0000097300</name>
</gene>
<comment type="caution">
    <text evidence="3">The sequence shown here is derived from an EMBL/GenBank/DDBJ whole genome shotgun (WGS) entry which is preliminary data.</text>
</comment>
<dbReference type="EMBL" id="RCHU01000287">
    <property type="protein sequence ID" value="TKS09043.1"/>
    <property type="molecule type" value="Genomic_DNA"/>
</dbReference>
<feature type="domain" description="Aminotransferase-like plant mobile" evidence="2">
    <location>
        <begin position="217"/>
        <end position="627"/>
    </location>
</feature>
<evidence type="ECO:0000256" key="1">
    <source>
        <dbReference type="SAM" id="MobiDB-lite"/>
    </source>
</evidence>
<evidence type="ECO:0000259" key="2">
    <source>
        <dbReference type="Pfam" id="PF10536"/>
    </source>
</evidence>
<proteinExistence type="predicted"/>
<feature type="region of interest" description="Disordered" evidence="1">
    <location>
        <begin position="653"/>
        <end position="744"/>
    </location>
</feature>
<dbReference type="PANTHER" id="PTHR36607">
    <property type="entry name" value="1,2-DIHYDROXY-3-KETO-5-METHYLTHIOPENTENE DIOXYGENASE 4"/>
    <property type="match status" value="1"/>
</dbReference>
<dbReference type="Pfam" id="PF10536">
    <property type="entry name" value="PMD"/>
    <property type="match status" value="1"/>
</dbReference>
<accession>A0A4U5QF29</accession>
<dbReference type="PANTHER" id="PTHR36607:SF20">
    <property type="entry name" value="AMINOTRANSFERASE-LIKE PLANT MOBILE DOMAIN-CONTAINING PROTEIN"/>
    <property type="match status" value="1"/>
</dbReference>
<feature type="compositionally biased region" description="Basic and acidic residues" evidence="1">
    <location>
        <begin position="680"/>
        <end position="692"/>
    </location>
</feature>